<gene>
    <name evidence="1" type="ORF">NKI81_14420</name>
</gene>
<name>A0ACC6SZE1_9HYPH</name>
<sequence length="107" mass="11827">MPQLLGEFQAFGNAAPAKITLNQGVAKSLGLSDRPIVIQQINKALGRFPAHYKLRHGSKSDARSIRRSSSSHNPGLESREFLRPPACRTRVLYFSLIWPRALSIATS</sequence>
<evidence type="ECO:0000313" key="1">
    <source>
        <dbReference type="EMBL" id="MER9285146.1"/>
    </source>
</evidence>
<organism evidence="1 2">
    <name type="scientific">Mesorhizobium australicum</name>
    <dbReference type="NCBI Taxonomy" id="536018"/>
    <lineage>
        <taxon>Bacteria</taxon>
        <taxon>Pseudomonadati</taxon>
        <taxon>Pseudomonadota</taxon>
        <taxon>Alphaproteobacteria</taxon>
        <taxon>Hyphomicrobiales</taxon>
        <taxon>Phyllobacteriaceae</taxon>
        <taxon>Mesorhizobium</taxon>
    </lineage>
</organism>
<evidence type="ECO:0000313" key="2">
    <source>
        <dbReference type="Proteomes" id="UP001480082"/>
    </source>
</evidence>
<accession>A0ACC6SZE1</accession>
<comment type="caution">
    <text evidence="1">The sequence shown here is derived from an EMBL/GenBank/DDBJ whole genome shotgun (WGS) entry which is preliminary data.</text>
</comment>
<dbReference type="Proteomes" id="UP001480082">
    <property type="component" value="Unassembled WGS sequence"/>
</dbReference>
<keyword evidence="2" id="KW-1185">Reference proteome</keyword>
<dbReference type="EMBL" id="JAMYRI010000007">
    <property type="protein sequence ID" value="MER9285146.1"/>
    <property type="molecule type" value="Genomic_DNA"/>
</dbReference>
<reference evidence="1 2" key="1">
    <citation type="journal article" date="2024" name="Proc. Natl. Acad. Sci. U.S.A.">
        <title>The evolutionary genomics of adaptation to stress in wild rhizobium bacteria.</title>
        <authorList>
            <person name="Kehlet-Delgado H."/>
            <person name="Montoya A.P."/>
            <person name="Jensen K.T."/>
            <person name="Wendlandt C.E."/>
            <person name="Dexheimer C."/>
            <person name="Roberts M."/>
            <person name="Torres Martinez L."/>
            <person name="Friesen M.L."/>
            <person name="Griffitts J.S."/>
            <person name="Porter S.S."/>
        </authorList>
    </citation>
    <scope>NUCLEOTIDE SEQUENCE [LARGE SCALE GENOMIC DNA]</scope>
    <source>
        <strain evidence="1 2">M0468</strain>
    </source>
</reference>
<protein>
    <submittedName>
        <fullName evidence="1">Uncharacterized protein</fullName>
    </submittedName>
</protein>
<proteinExistence type="predicted"/>